<gene>
    <name evidence="3" type="primary">LOC106012974</name>
</gene>
<feature type="signal peptide" evidence="1">
    <location>
        <begin position="1"/>
        <end position="25"/>
    </location>
</feature>
<protein>
    <submittedName>
        <fullName evidence="3">Uncharacterized protein LOC106012974</fullName>
    </submittedName>
</protein>
<dbReference type="RefSeq" id="XP_012942916.1">
    <property type="nucleotide sequence ID" value="XM_013087462.1"/>
</dbReference>
<dbReference type="GeneID" id="106012974"/>
<feature type="chain" id="PRO_5045237574" evidence="1">
    <location>
        <begin position="26"/>
        <end position="140"/>
    </location>
</feature>
<accession>A0ABM1A8L2</accession>
<keyword evidence="1" id="KW-0732">Signal</keyword>
<dbReference type="Proteomes" id="UP000694888">
    <property type="component" value="Unplaced"/>
</dbReference>
<organism evidence="2 3">
    <name type="scientific">Aplysia californica</name>
    <name type="common">California sea hare</name>
    <dbReference type="NCBI Taxonomy" id="6500"/>
    <lineage>
        <taxon>Eukaryota</taxon>
        <taxon>Metazoa</taxon>
        <taxon>Spiralia</taxon>
        <taxon>Lophotrochozoa</taxon>
        <taxon>Mollusca</taxon>
        <taxon>Gastropoda</taxon>
        <taxon>Heterobranchia</taxon>
        <taxon>Euthyneura</taxon>
        <taxon>Tectipleura</taxon>
        <taxon>Aplysiida</taxon>
        <taxon>Aplysioidea</taxon>
        <taxon>Aplysiidae</taxon>
        <taxon>Aplysia</taxon>
    </lineage>
</organism>
<name>A0ABM1A8L2_APLCA</name>
<reference evidence="3" key="1">
    <citation type="submission" date="2025-08" db="UniProtKB">
        <authorList>
            <consortium name="RefSeq"/>
        </authorList>
    </citation>
    <scope>IDENTIFICATION</scope>
</reference>
<evidence type="ECO:0000256" key="1">
    <source>
        <dbReference type="SAM" id="SignalP"/>
    </source>
</evidence>
<evidence type="ECO:0000313" key="2">
    <source>
        <dbReference type="Proteomes" id="UP000694888"/>
    </source>
</evidence>
<keyword evidence="2" id="KW-1185">Reference proteome</keyword>
<proteinExistence type="predicted"/>
<evidence type="ECO:0000313" key="3">
    <source>
        <dbReference type="RefSeq" id="XP_012942916.1"/>
    </source>
</evidence>
<sequence length="140" mass="15441">MDFRDTYFAAVVVVVAVFFFHTSEQQGQQSNKCLEDFSNTLLGCVREAGMTEGSFLWFVTNGTSKRSSPPSNEATFKEQICGAQQQVGACVFQRVAPVVNSSACVGTSQATNQQDIIRTQLTTIFSTYDGKCMHLDEEWG</sequence>